<name>A0A2T9Y598_9FUNG</name>
<dbReference type="STRING" id="61424.A0A2T9Y598"/>
<evidence type="ECO:0000256" key="8">
    <source>
        <dbReference type="SAM" id="MobiDB-lite"/>
    </source>
</evidence>
<dbReference type="Proteomes" id="UP000245699">
    <property type="component" value="Unassembled WGS sequence"/>
</dbReference>
<dbReference type="GO" id="GO:0005634">
    <property type="term" value="C:nucleus"/>
    <property type="evidence" value="ECO:0007669"/>
    <property type="project" value="UniProtKB-SubCell"/>
</dbReference>
<keyword evidence="2" id="KW-0479">Metal-binding</keyword>
<dbReference type="PANTHER" id="PTHR45718">
    <property type="entry name" value="TRANSCRIPTIONAL ACTIVATOR CUBITUS INTERRUPTUS"/>
    <property type="match status" value="1"/>
</dbReference>
<evidence type="ECO:0000259" key="9">
    <source>
        <dbReference type="PROSITE" id="PS50157"/>
    </source>
</evidence>
<feature type="domain" description="C2H2-type" evidence="9">
    <location>
        <begin position="119"/>
        <end position="146"/>
    </location>
</feature>
<dbReference type="Gene3D" id="3.30.160.60">
    <property type="entry name" value="Classic Zinc Finger"/>
    <property type="match status" value="3"/>
</dbReference>
<keyword evidence="3" id="KW-0677">Repeat</keyword>
<dbReference type="GO" id="GO:0000981">
    <property type="term" value="F:DNA-binding transcription factor activity, RNA polymerase II-specific"/>
    <property type="evidence" value="ECO:0007669"/>
    <property type="project" value="TreeGrafter"/>
</dbReference>
<comment type="subcellular location">
    <subcellularLocation>
        <location evidence="1">Nucleus</location>
    </subcellularLocation>
</comment>
<reference evidence="11 12" key="1">
    <citation type="journal article" date="2018" name="MBio">
        <title>Comparative Genomics Reveals the Core Gene Toolbox for the Fungus-Insect Symbiosis.</title>
        <authorList>
            <person name="Wang Y."/>
            <person name="Stata M."/>
            <person name="Wang W."/>
            <person name="Stajich J.E."/>
            <person name="White M.M."/>
            <person name="Moncalvo J.M."/>
        </authorList>
    </citation>
    <scope>NUCLEOTIDE SEQUENCE [LARGE SCALE GENOMIC DNA]</scope>
    <source>
        <strain evidence="11 12">AUS-77-4</strain>
    </source>
</reference>
<evidence type="ECO:0000313" key="10">
    <source>
        <dbReference type="EMBL" id="PVU86128.1"/>
    </source>
</evidence>
<dbReference type="PROSITE" id="PS00028">
    <property type="entry name" value="ZINC_FINGER_C2H2_1"/>
    <property type="match status" value="3"/>
</dbReference>
<evidence type="ECO:0000313" key="11">
    <source>
        <dbReference type="EMBL" id="PVU87516.1"/>
    </source>
</evidence>
<feature type="region of interest" description="Disordered" evidence="8">
    <location>
        <begin position="42"/>
        <end position="65"/>
    </location>
</feature>
<dbReference type="GO" id="GO:0000978">
    <property type="term" value="F:RNA polymerase II cis-regulatory region sequence-specific DNA binding"/>
    <property type="evidence" value="ECO:0007669"/>
    <property type="project" value="TreeGrafter"/>
</dbReference>
<dbReference type="EMBL" id="MBFT01000964">
    <property type="protein sequence ID" value="PVU86128.1"/>
    <property type="molecule type" value="Genomic_DNA"/>
</dbReference>
<dbReference type="Pfam" id="PF23561">
    <property type="entry name" value="zf-C2H2_15"/>
    <property type="match status" value="1"/>
</dbReference>
<evidence type="ECO:0000256" key="2">
    <source>
        <dbReference type="ARBA" id="ARBA00022723"/>
    </source>
</evidence>
<dbReference type="InterPro" id="IPR013087">
    <property type="entry name" value="Znf_C2H2_type"/>
</dbReference>
<protein>
    <recommendedName>
        <fullName evidence="9">C2H2-type domain-containing protein</fullName>
    </recommendedName>
</protein>
<accession>A0A2T9Y598</accession>
<evidence type="ECO:0000256" key="4">
    <source>
        <dbReference type="ARBA" id="ARBA00022771"/>
    </source>
</evidence>
<dbReference type="AlphaFoldDB" id="A0A2T9Y598"/>
<gene>
    <name evidence="11" type="ORF">BB559_006028</name>
    <name evidence="10" type="ORF">BB559_006668</name>
</gene>
<feature type="compositionally biased region" description="Polar residues" evidence="8">
    <location>
        <begin position="43"/>
        <end position="65"/>
    </location>
</feature>
<feature type="domain" description="C2H2-type" evidence="9">
    <location>
        <begin position="177"/>
        <end position="206"/>
    </location>
</feature>
<dbReference type="EMBL" id="MBFT01000735">
    <property type="protein sequence ID" value="PVU87516.1"/>
    <property type="molecule type" value="Genomic_DNA"/>
</dbReference>
<dbReference type="InterPro" id="IPR043359">
    <property type="entry name" value="GLI-like"/>
</dbReference>
<organism evidence="11 12">
    <name type="scientific">Furculomyces boomerangus</name>
    <dbReference type="NCBI Taxonomy" id="61424"/>
    <lineage>
        <taxon>Eukaryota</taxon>
        <taxon>Fungi</taxon>
        <taxon>Fungi incertae sedis</taxon>
        <taxon>Zoopagomycota</taxon>
        <taxon>Kickxellomycotina</taxon>
        <taxon>Harpellomycetes</taxon>
        <taxon>Harpellales</taxon>
        <taxon>Harpellaceae</taxon>
        <taxon>Furculomyces</taxon>
    </lineage>
</organism>
<dbReference type="SMART" id="SM00355">
    <property type="entry name" value="ZnF_C2H2"/>
    <property type="match status" value="4"/>
</dbReference>
<dbReference type="Pfam" id="PF00096">
    <property type="entry name" value="zf-C2H2"/>
    <property type="match status" value="1"/>
</dbReference>
<feature type="domain" description="C2H2-type" evidence="9">
    <location>
        <begin position="147"/>
        <end position="176"/>
    </location>
</feature>
<keyword evidence="12" id="KW-1185">Reference proteome</keyword>
<comment type="caution">
    <text evidence="11">The sequence shown here is derived from an EMBL/GenBank/DDBJ whole genome shotgun (WGS) entry which is preliminary data.</text>
</comment>
<evidence type="ECO:0000256" key="7">
    <source>
        <dbReference type="PROSITE-ProRule" id="PRU00042"/>
    </source>
</evidence>
<sequence>MTFERQAPIKIHFLINDVDINPGHIKHNDIYSINTSNKRKQFPVSSESSPIITQHNRNSPSIGSTITRDISLSSDNLEQDHMCTWGNCSLVFQNETSLTEHIVSFHVEKGRSEYVCLIRGCPREMRSFHKRQKLLNHLRTHTGERPFPCTFNGCEKRFSRLDSLKSHTKIHFEKNIYNCSHQNCNKTFYQYKHLEKHKKSHSKSSLEFKFEYSEKQTHDVSQKTSFESFDKPGKKQKVNDTSPTYNRNYDQFWFVKNKSKNENLA</sequence>
<keyword evidence="5" id="KW-0862">Zinc</keyword>
<dbReference type="GO" id="GO:0008270">
    <property type="term" value="F:zinc ion binding"/>
    <property type="evidence" value="ECO:0007669"/>
    <property type="project" value="UniProtKB-KW"/>
</dbReference>
<dbReference type="PANTHER" id="PTHR45718:SF7">
    <property type="entry name" value="C2H2-TYPE DOMAIN-CONTAINING PROTEIN"/>
    <property type="match status" value="1"/>
</dbReference>
<proteinExistence type="predicted"/>
<dbReference type="InterPro" id="IPR056436">
    <property type="entry name" value="Znf-C2H2_ZIC1-5/GLI1-3-like"/>
</dbReference>
<feature type="region of interest" description="Disordered" evidence="8">
    <location>
        <begin position="218"/>
        <end position="246"/>
    </location>
</feature>
<evidence type="ECO:0000256" key="6">
    <source>
        <dbReference type="ARBA" id="ARBA00023242"/>
    </source>
</evidence>
<evidence type="ECO:0000256" key="1">
    <source>
        <dbReference type="ARBA" id="ARBA00004123"/>
    </source>
</evidence>
<keyword evidence="6" id="KW-0539">Nucleus</keyword>
<evidence type="ECO:0000256" key="3">
    <source>
        <dbReference type="ARBA" id="ARBA00022737"/>
    </source>
</evidence>
<dbReference type="SUPFAM" id="SSF57667">
    <property type="entry name" value="beta-beta-alpha zinc fingers"/>
    <property type="match status" value="2"/>
</dbReference>
<dbReference type="OrthoDB" id="654211at2759"/>
<evidence type="ECO:0000256" key="5">
    <source>
        <dbReference type="ARBA" id="ARBA00022833"/>
    </source>
</evidence>
<dbReference type="PROSITE" id="PS50157">
    <property type="entry name" value="ZINC_FINGER_C2H2_2"/>
    <property type="match status" value="3"/>
</dbReference>
<evidence type="ECO:0000313" key="12">
    <source>
        <dbReference type="Proteomes" id="UP000245699"/>
    </source>
</evidence>
<dbReference type="FunFam" id="3.30.160.60:FF:000125">
    <property type="entry name" value="Putative zinc finger protein 143"/>
    <property type="match status" value="1"/>
</dbReference>
<keyword evidence="4 7" id="KW-0863">Zinc-finger</keyword>
<dbReference type="InterPro" id="IPR036236">
    <property type="entry name" value="Znf_C2H2_sf"/>
</dbReference>